<dbReference type="AlphaFoldDB" id="A0A4Z1HNG7"/>
<protein>
    <submittedName>
        <fullName evidence="1">Uncharacterized protein</fullName>
    </submittedName>
</protein>
<keyword evidence="2" id="KW-1185">Reference proteome</keyword>
<dbReference type="Proteomes" id="UP000297527">
    <property type="component" value="Unassembled WGS sequence"/>
</dbReference>
<proteinExistence type="predicted"/>
<gene>
    <name evidence="1" type="ORF">BCON_0180g00140</name>
</gene>
<evidence type="ECO:0000313" key="1">
    <source>
        <dbReference type="EMBL" id="TGO50588.1"/>
    </source>
</evidence>
<dbReference type="OrthoDB" id="10495893at2759"/>
<reference evidence="1 2" key="1">
    <citation type="submission" date="2017-12" db="EMBL/GenBank/DDBJ databases">
        <title>Comparative genomics of Botrytis spp.</title>
        <authorList>
            <person name="Valero-Jimenez C.A."/>
            <person name="Tapia P."/>
            <person name="Veloso J."/>
            <person name="Silva-Moreno E."/>
            <person name="Staats M."/>
            <person name="Valdes J.H."/>
            <person name="Van Kan J.A.L."/>
        </authorList>
    </citation>
    <scope>NUCLEOTIDE SEQUENCE [LARGE SCALE GENOMIC DNA]</scope>
    <source>
        <strain evidence="1 2">MUCL11595</strain>
    </source>
</reference>
<evidence type="ECO:0000313" key="2">
    <source>
        <dbReference type="Proteomes" id="UP000297527"/>
    </source>
</evidence>
<comment type="caution">
    <text evidence="1">The sequence shown here is derived from an EMBL/GenBank/DDBJ whole genome shotgun (WGS) entry which is preliminary data.</text>
</comment>
<sequence>MAGLSQQKIFRAAGVCAESGHSQSASYRTSFFAESVLVLVQSRQGPRNRMHSGETSWAINCLSFSVGI</sequence>
<accession>A0A4Z1HNG7</accession>
<name>A0A4Z1HNG7_9HELO</name>
<dbReference type="EMBL" id="PQXN01000180">
    <property type="protein sequence ID" value="TGO50588.1"/>
    <property type="molecule type" value="Genomic_DNA"/>
</dbReference>
<organism evidence="1 2">
    <name type="scientific">Botryotinia convoluta</name>
    <dbReference type="NCBI Taxonomy" id="54673"/>
    <lineage>
        <taxon>Eukaryota</taxon>
        <taxon>Fungi</taxon>
        <taxon>Dikarya</taxon>
        <taxon>Ascomycota</taxon>
        <taxon>Pezizomycotina</taxon>
        <taxon>Leotiomycetes</taxon>
        <taxon>Helotiales</taxon>
        <taxon>Sclerotiniaceae</taxon>
        <taxon>Botryotinia</taxon>
    </lineage>
</organism>